<keyword evidence="3" id="KW-1185">Reference proteome</keyword>
<dbReference type="Proteomes" id="UP000319516">
    <property type="component" value="Unassembled WGS sequence"/>
</dbReference>
<sequence>MIHHSNPIKLHWWDHVPNFGDVLSPWLAKKMSGREVEFAPRGEPAVVSIGSILSHVSDGCVVWGTGSFGTETPKEIAKDAEYRAVRGPLTRNRLEIAKVDCPRVFGDPALLVADYYHPDIEPLHEVGVVLRWSESNRFNKLGGGEAEGIKKIILRNDDIKKTLDEMLSCRRIVSSSLHGLVIADAYGIPNAWLHSKTPKGGEFKYWDYLLSVEKPRHPTVVRLTRPGITAQSLIDELPFDDRPIKIDLEALRAACPFTE</sequence>
<evidence type="ECO:0000313" key="3">
    <source>
        <dbReference type="Proteomes" id="UP000319516"/>
    </source>
</evidence>
<evidence type="ECO:0000259" key="1">
    <source>
        <dbReference type="Pfam" id="PF04230"/>
    </source>
</evidence>
<proteinExistence type="predicted"/>
<organism evidence="2 3">
    <name type="scientific">Ornithinicoccus hortensis</name>
    <dbReference type="NCBI Taxonomy" id="82346"/>
    <lineage>
        <taxon>Bacteria</taxon>
        <taxon>Bacillati</taxon>
        <taxon>Actinomycetota</taxon>
        <taxon>Actinomycetes</taxon>
        <taxon>Micrococcales</taxon>
        <taxon>Intrasporangiaceae</taxon>
        <taxon>Ornithinicoccus</taxon>
    </lineage>
</organism>
<dbReference type="GO" id="GO:0016740">
    <property type="term" value="F:transferase activity"/>
    <property type="evidence" value="ECO:0007669"/>
    <property type="project" value="UniProtKB-KW"/>
</dbReference>
<protein>
    <submittedName>
        <fullName evidence="2">Polysaccharide pyruvyl transferase</fullName>
    </submittedName>
</protein>
<keyword evidence="2" id="KW-0808">Transferase</keyword>
<gene>
    <name evidence="2" type="ORF">FB467_0021</name>
</gene>
<dbReference type="EMBL" id="VFOP01000001">
    <property type="protein sequence ID" value="TQL48959.1"/>
    <property type="molecule type" value="Genomic_DNA"/>
</dbReference>
<dbReference type="Pfam" id="PF04230">
    <property type="entry name" value="PS_pyruv_trans"/>
    <property type="match status" value="1"/>
</dbReference>
<feature type="domain" description="Polysaccharide pyruvyl transferase" evidence="1">
    <location>
        <begin position="61"/>
        <end position="193"/>
    </location>
</feature>
<comment type="caution">
    <text evidence="2">The sequence shown here is derived from an EMBL/GenBank/DDBJ whole genome shotgun (WGS) entry which is preliminary data.</text>
</comment>
<dbReference type="RefSeq" id="WP_141783275.1">
    <property type="nucleotide sequence ID" value="NZ_BAAAIK010000006.1"/>
</dbReference>
<dbReference type="AlphaFoldDB" id="A0A542YLK0"/>
<dbReference type="InterPro" id="IPR007345">
    <property type="entry name" value="Polysacch_pyruvyl_Trfase"/>
</dbReference>
<dbReference type="OrthoDB" id="9803627at2"/>
<reference evidence="2 3" key="1">
    <citation type="submission" date="2019-06" db="EMBL/GenBank/DDBJ databases">
        <title>Sequencing the genomes of 1000 actinobacteria strains.</title>
        <authorList>
            <person name="Klenk H.-P."/>
        </authorList>
    </citation>
    <scope>NUCLEOTIDE SEQUENCE [LARGE SCALE GENOMIC DNA]</scope>
    <source>
        <strain evidence="2 3">DSM 12335</strain>
    </source>
</reference>
<accession>A0A542YLK0</accession>
<evidence type="ECO:0000313" key="2">
    <source>
        <dbReference type="EMBL" id="TQL48959.1"/>
    </source>
</evidence>
<name>A0A542YLK0_9MICO</name>